<dbReference type="EMBL" id="VUNE01000003">
    <property type="protein sequence ID" value="MST62538.1"/>
    <property type="molecule type" value="Genomic_DNA"/>
</dbReference>
<dbReference type="PROSITE" id="PS50109">
    <property type="entry name" value="HIS_KIN"/>
    <property type="match status" value="1"/>
</dbReference>
<name>A0A6N7X0M2_9FIRM</name>
<dbReference type="InterPro" id="IPR003660">
    <property type="entry name" value="HAMP_dom"/>
</dbReference>
<dbReference type="AlphaFoldDB" id="A0A6N7X0M2"/>
<sequence length="567" mass="65434">MLKNRSLIFQMTLYFFSAVTIMLFVVSMLNYNISSDIIVNSAEMNTVDSIKKSAEYITDYTEKLKTTANVISTNNTIKDYIYSKSEAGKDKVLSLIKTIIDTDPNLVSAVLITRDGRIVSNENSIEMRTSSDMMKENWYKQAVMQNAMPILTSARKAEFSKNEDNWVISVTQEVVDEKKNNLGVVRLDIDYHAIENYLKRLNLGKSGYAFITDESGQAVYHPNKEVFTSDENRREMIKIANSKDGYYKKNSQFVKHHYMKNLNWKITCVTSLDELKLINRSLLHSFILIVILSAIFASIGTFFAIKRLIRPIKDLQNTMDRIEKGEKNIRAKEDGSIELQDLERHFNMMLDKMEKLMVEIKDREQDIREYELKTQSSQINPHFLYNTLDTIIWMAEFNDSESVVELTKSLAKFFRLSLNYGNEIISLHDEIDHVRQYLFIQKKRYGSKLNYNISENIDCSDFMLPKLVLQPIVENAIYHGIKSIPDGGTVDISVDLLGEHICVRIYDNGVGLPTKMTKKEFFSRLGGVGIINVDKRLHLHFGDSYRMEIESEPGEFTSITMYFPISK</sequence>
<feature type="domain" description="Histidine kinase" evidence="14">
    <location>
        <begin position="469"/>
        <end position="567"/>
    </location>
</feature>
<keyword evidence="17" id="KW-1185">Reference proteome</keyword>
<keyword evidence="5" id="KW-0597">Phosphoprotein</keyword>
<dbReference type="Pfam" id="PF00672">
    <property type="entry name" value="HAMP"/>
    <property type="match status" value="1"/>
</dbReference>
<gene>
    <name evidence="16" type="ORF">FYJ71_06115</name>
</gene>
<feature type="transmembrane region" description="Helical" evidence="13">
    <location>
        <begin position="12"/>
        <end position="31"/>
    </location>
</feature>
<evidence type="ECO:0000259" key="15">
    <source>
        <dbReference type="PROSITE" id="PS50885"/>
    </source>
</evidence>
<dbReference type="GO" id="GO:0000155">
    <property type="term" value="F:phosphorelay sensor kinase activity"/>
    <property type="evidence" value="ECO:0007669"/>
    <property type="project" value="InterPro"/>
</dbReference>
<keyword evidence="7 13" id="KW-0812">Transmembrane</keyword>
<dbReference type="GO" id="GO:0005886">
    <property type="term" value="C:plasma membrane"/>
    <property type="evidence" value="ECO:0007669"/>
    <property type="project" value="UniProtKB-SubCell"/>
</dbReference>
<protein>
    <recommendedName>
        <fullName evidence="3">histidine kinase</fullName>
        <ecNumber evidence="3">2.7.13.3</ecNumber>
    </recommendedName>
</protein>
<evidence type="ECO:0000256" key="3">
    <source>
        <dbReference type="ARBA" id="ARBA00012438"/>
    </source>
</evidence>
<dbReference type="SUPFAM" id="SSF158472">
    <property type="entry name" value="HAMP domain-like"/>
    <property type="match status" value="1"/>
</dbReference>
<evidence type="ECO:0000256" key="7">
    <source>
        <dbReference type="ARBA" id="ARBA00022692"/>
    </source>
</evidence>
<feature type="coiled-coil region" evidence="12">
    <location>
        <begin position="312"/>
        <end position="373"/>
    </location>
</feature>
<keyword evidence="4" id="KW-1003">Cell membrane</keyword>
<reference evidence="16 17" key="1">
    <citation type="submission" date="2019-08" db="EMBL/GenBank/DDBJ databases">
        <title>In-depth cultivation of the pig gut microbiome towards novel bacterial diversity and tailored functional studies.</title>
        <authorList>
            <person name="Wylensek D."/>
            <person name="Hitch T.C.A."/>
            <person name="Clavel T."/>
        </authorList>
    </citation>
    <scope>NUCLEOTIDE SEQUENCE [LARGE SCALE GENOMIC DNA]</scope>
    <source>
        <strain evidence="16 17">WCA-SAB-591-4A-A</strain>
    </source>
</reference>
<keyword evidence="11 13" id="KW-0472">Membrane</keyword>
<evidence type="ECO:0000256" key="2">
    <source>
        <dbReference type="ARBA" id="ARBA00004651"/>
    </source>
</evidence>
<dbReference type="CDD" id="cd18773">
    <property type="entry name" value="PDC1_HK_sensor"/>
    <property type="match status" value="1"/>
</dbReference>
<evidence type="ECO:0000256" key="13">
    <source>
        <dbReference type="SAM" id="Phobius"/>
    </source>
</evidence>
<dbReference type="InterPro" id="IPR033479">
    <property type="entry name" value="dCache_1"/>
</dbReference>
<dbReference type="Gene3D" id="3.30.565.10">
    <property type="entry name" value="Histidine kinase-like ATPase, C-terminal domain"/>
    <property type="match status" value="1"/>
</dbReference>
<comment type="catalytic activity">
    <reaction evidence="1">
        <text>ATP + protein L-histidine = ADP + protein N-phospho-L-histidine.</text>
        <dbReference type="EC" id="2.7.13.3"/>
    </reaction>
</comment>
<evidence type="ECO:0000256" key="10">
    <source>
        <dbReference type="ARBA" id="ARBA00023012"/>
    </source>
</evidence>
<dbReference type="InterPro" id="IPR005467">
    <property type="entry name" value="His_kinase_dom"/>
</dbReference>
<dbReference type="SMART" id="SM00304">
    <property type="entry name" value="HAMP"/>
    <property type="match status" value="1"/>
</dbReference>
<evidence type="ECO:0000256" key="9">
    <source>
        <dbReference type="ARBA" id="ARBA00022989"/>
    </source>
</evidence>
<dbReference type="InterPro" id="IPR003594">
    <property type="entry name" value="HATPase_dom"/>
</dbReference>
<comment type="subcellular location">
    <subcellularLocation>
        <location evidence="2">Cell membrane</location>
        <topology evidence="2">Multi-pass membrane protein</topology>
    </subcellularLocation>
</comment>
<feature type="transmembrane region" description="Helical" evidence="13">
    <location>
        <begin position="282"/>
        <end position="305"/>
    </location>
</feature>
<dbReference type="PROSITE" id="PS50885">
    <property type="entry name" value="HAMP"/>
    <property type="match status" value="1"/>
</dbReference>
<accession>A0A6N7X0M2</accession>
<dbReference type="Gene3D" id="6.10.340.10">
    <property type="match status" value="1"/>
</dbReference>
<evidence type="ECO:0000256" key="1">
    <source>
        <dbReference type="ARBA" id="ARBA00000085"/>
    </source>
</evidence>
<evidence type="ECO:0000256" key="8">
    <source>
        <dbReference type="ARBA" id="ARBA00022777"/>
    </source>
</evidence>
<evidence type="ECO:0000259" key="14">
    <source>
        <dbReference type="PROSITE" id="PS50109"/>
    </source>
</evidence>
<evidence type="ECO:0000256" key="6">
    <source>
        <dbReference type="ARBA" id="ARBA00022679"/>
    </source>
</evidence>
<dbReference type="SUPFAM" id="SSF55874">
    <property type="entry name" value="ATPase domain of HSP90 chaperone/DNA topoisomerase II/histidine kinase"/>
    <property type="match status" value="1"/>
</dbReference>
<dbReference type="Gene3D" id="3.30.450.20">
    <property type="entry name" value="PAS domain"/>
    <property type="match status" value="2"/>
</dbReference>
<feature type="domain" description="HAMP" evidence="15">
    <location>
        <begin position="306"/>
        <end position="358"/>
    </location>
</feature>
<dbReference type="EC" id="2.7.13.3" evidence="3"/>
<evidence type="ECO:0000313" key="16">
    <source>
        <dbReference type="EMBL" id="MST62538.1"/>
    </source>
</evidence>
<dbReference type="Proteomes" id="UP000440713">
    <property type="component" value="Unassembled WGS sequence"/>
</dbReference>
<dbReference type="PANTHER" id="PTHR42713:SF2">
    <property type="entry name" value="TWO-COMPONENT SENSOR KINASE YESM"/>
    <property type="match status" value="1"/>
</dbReference>
<dbReference type="InterPro" id="IPR010559">
    <property type="entry name" value="Sig_transdc_His_kin_internal"/>
</dbReference>
<dbReference type="Pfam" id="PF02518">
    <property type="entry name" value="HATPase_c"/>
    <property type="match status" value="1"/>
</dbReference>
<comment type="caution">
    <text evidence="16">The sequence shown here is derived from an EMBL/GenBank/DDBJ whole genome shotgun (WGS) entry which is preliminary data.</text>
</comment>
<dbReference type="RefSeq" id="WP_154537930.1">
    <property type="nucleotide sequence ID" value="NZ_VUNE01000003.1"/>
</dbReference>
<keyword evidence="6" id="KW-0808">Transferase</keyword>
<proteinExistence type="predicted"/>
<evidence type="ECO:0000256" key="12">
    <source>
        <dbReference type="SAM" id="Coils"/>
    </source>
</evidence>
<keyword evidence="12" id="KW-0175">Coiled coil</keyword>
<dbReference type="InterPro" id="IPR036890">
    <property type="entry name" value="HATPase_C_sf"/>
</dbReference>
<evidence type="ECO:0000256" key="4">
    <source>
        <dbReference type="ARBA" id="ARBA00022475"/>
    </source>
</evidence>
<evidence type="ECO:0000313" key="17">
    <source>
        <dbReference type="Proteomes" id="UP000440713"/>
    </source>
</evidence>
<dbReference type="Pfam" id="PF02743">
    <property type="entry name" value="dCache_1"/>
    <property type="match status" value="1"/>
</dbReference>
<dbReference type="Pfam" id="PF06580">
    <property type="entry name" value="His_kinase"/>
    <property type="match status" value="1"/>
</dbReference>
<evidence type="ECO:0000256" key="5">
    <source>
        <dbReference type="ARBA" id="ARBA00022553"/>
    </source>
</evidence>
<dbReference type="PANTHER" id="PTHR42713">
    <property type="entry name" value="HISTIDINE KINASE-RELATED"/>
    <property type="match status" value="1"/>
</dbReference>
<dbReference type="CDD" id="cd06225">
    <property type="entry name" value="HAMP"/>
    <property type="match status" value="1"/>
</dbReference>
<organism evidence="16 17">
    <name type="scientific">Peptostreptococcus porci</name>
    <dbReference type="NCBI Taxonomy" id="2652282"/>
    <lineage>
        <taxon>Bacteria</taxon>
        <taxon>Bacillati</taxon>
        <taxon>Bacillota</taxon>
        <taxon>Clostridia</taxon>
        <taxon>Peptostreptococcales</taxon>
        <taxon>Peptostreptococcaceae</taxon>
        <taxon>Peptostreptococcus</taxon>
    </lineage>
</organism>
<dbReference type="InterPro" id="IPR051552">
    <property type="entry name" value="HptR"/>
</dbReference>
<evidence type="ECO:0000256" key="11">
    <source>
        <dbReference type="ARBA" id="ARBA00023136"/>
    </source>
</evidence>
<keyword evidence="8 16" id="KW-0418">Kinase</keyword>
<keyword evidence="10" id="KW-0902">Two-component regulatory system</keyword>
<keyword evidence="9 13" id="KW-1133">Transmembrane helix</keyword>
<dbReference type="SMART" id="SM00387">
    <property type="entry name" value="HATPase_c"/>
    <property type="match status" value="1"/>
</dbReference>